<dbReference type="AlphaFoldDB" id="A0AAN7CLI6"/>
<sequence>MSQYNPLGYMQYETIQDYYKQLNKDSLENVVDNMWNNILREYFFNREGFQLEVQSRPAPGQTKKSNDVTIRYVKNGTKKPLVLFENKRVSLESSNTTWKEALDQLTEYMLLARSKSTNPDDEMFGVVSVGRYSRFYTLKPKKNTLVDHPQSGGNLLEFKKNEMDIVNLLLAIKAQASRPSSSASQGANQARPSSRGSTTASRPGSRGSKH</sequence>
<dbReference type="Proteomes" id="UP001303647">
    <property type="component" value="Unassembled WGS sequence"/>
</dbReference>
<dbReference type="EMBL" id="MU857776">
    <property type="protein sequence ID" value="KAK4243851.1"/>
    <property type="molecule type" value="Genomic_DNA"/>
</dbReference>
<feature type="region of interest" description="Disordered" evidence="1">
    <location>
        <begin position="177"/>
        <end position="210"/>
    </location>
</feature>
<feature type="compositionally biased region" description="Low complexity" evidence="1">
    <location>
        <begin position="177"/>
        <end position="187"/>
    </location>
</feature>
<comment type="caution">
    <text evidence="2">The sequence shown here is derived from an EMBL/GenBank/DDBJ whole genome shotgun (WGS) entry which is preliminary data.</text>
</comment>
<feature type="compositionally biased region" description="Polar residues" evidence="1">
    <location>
        <begin position="188"/>
        <end position="202"/>
    </location>
</feature>
<name>A0AAN7CLI6_9PEZI</name>
<gene>
    <name evidence="2" type="ORF">C7999DRAFT_35807</name>
</gene>
<evidence type="ECO:0000256" key="1">
    <source>
        <dbReference type="SAM" id="MobiDB-lite"/>
    </source>
</evidence>
<evidence type="ECO:0000313" key="2">
    <source>
        <dbReference type="EMBL" id="KAK4243851.1"/>
    </source>
</evidence>
<reference evidence="2" key="2">
    <citation type="submission" date="2023-05" db="EMBL/GenBank/DDBJ databases">
        <authorList>
            <consortium name="Lawrence Berkeley National Laboratory"/>
            <person name="Steindorff A."/>
            <person name="Hensen N."/>
            <person name="Bonometti L."/>
            <person name="Westerberg I."/>
            <person name="Brannstrom I.O."/>
            <person name="Guillou S."/>
            <person name="Cros-Aarteil S."/>
            <person name="Calhoun S."/>
            <person name="Haridas S."/>
            <person name="Kuo A."/>
            <person name="Mondo S."/>
            <person name="Pangilinan J."/>
            <person name="Riley R."/>
            <person name="Labutti K."/>
            <person name="Andreopoulos B."/>
            <person name="Lipzen A."/>
            <person name="Chen C."/>
            <person name="Yanf M."/>
            <person name="Daum C."/>
            <person name="Ng V."/>
            <person name="Clum A."/>
            <person name="Ohm R."/>
            <person name="Martin F."/>
            <person name="Silar P."/>
            <person name="Natvig D."/>
            <person name="Lalanne C."/>
            <person name="Gautier V."/>
            <person name="Ament-Velasquez S.L."/>
            <person name="Kruys A."/>
            <person name="Hutchinson M.I."/>
            <person name="Powell A.J."/>
            <person name="Barry K."/>
            <person name="Miller A.N."/>
            <person name="Grigoriev I.V."/>
            <person name="Debuchy R."/>
            <person name="Gladieux P."/>
            <person name="Thoren M.H."/>
            <person name="Johannesson H."/>
        </authorList>
    </citation>
    <scope>NUCLEOTIDE SEQUENCE</scope>
    <source>
        <strain evidence="2">CBS 359.72</strain>
    </source>
</reference>
<evidence type="ECO:0000313" key="3">
    <source>
        <dbReference type="Proteomes" id="UP001303647"/>
    </source>
</evidence>
<proteinExistence type="predicted"/>
<reference evidence="2" key="1">
    <citation type="journal article" date="2023" name="Mol. Phylogenet. Evol.">
        <title>Genome-scale phylogeny and comparative genomics of the fungal order Sordariales.</title>
        <authorList>
            <person name="Hensen N."/>
            <person name="Bonometti L."/>
            <person name="Westerberg I."/>
            <person name="Brannstrom I.O."/>
            <person name="Guillou S."/>
            <person name="Cros-Aarteil S."/>
            <person name="Calhoun S."/>
            <person name="Haridas S."/>
            <person name="Kuo A."/>
            <person name="Mondo S."/>
            <person name="Pangilinan J."/>
            <person name="Riley R."/>
            <person name="LaButti K."/>
            <person name="Andreopoulos B."/>
            <person name="Lipzen A."/>
            <person name="Chen C."/>
            <person name="Yan M."/>
            <person name="Daum C."/>
            <person name="Ng V."/>
            <person name="Clum A."/>
            <person name="Steindorff A."/>
            <person name="Ohm R.A."/>
            <person name="Martin F."/>
            <person name="Silar P."/>
            <person name="Natvig D.O."/>
            <person name="Lalanne C."/>
            <person name="Gautier V."/>
            <person name="Ament-Velasquez S.L."/>
            <person name="Kruys A."/>
            <person name="Hutchinson M.I."/>
            <person name="Powell A.J."/>
            <person name="Barry K."/>
            <person name="Miller A.N."/>
            <person name="Grigoriev I.V."/>
            <person name="Debuchy R."/>
            <person name="Gladieux P."/>
            <person name="Hiltunen Thoren M."/>
            <person name="Johannesson H."/>
        </authorList>
    </citation>
    <scope>NUCLEOTIDE SEQUENCE</scope>
    <source>
        <strain evidence="2">CBS 359.72</strain>
    </source>
</reference>
<protein>
    <submittedName>
        <fullName evidence="2">Uncharacterized protein</fullName>
    </submittedName>
</protein>
<organism evidence="2 3">
    <name type="scientific">Corynascus novoguineensis</name>
    <dbReference type="NCBI Taxonomy" id="1126955"/>
    <lineage>
        <taxon>Eukaryota</taxon>
        <taxon>Fungi</taxon>
        <taxon>Dikarya</taxon>
        <taxon>Ascomycota</taxon>
        <taxon>Pezizomycotina</taxon>
        <taxon>Sordariomycetes</taxon>
        <taxon>Sordariomycetidae</taxon>
        <taxon>Sordariales</taxon>
        <taxon>Chaetomiaceae</taxon>
        <taxon>Corynascus</taxon>
    </lineage>
</organism>
<keyword evidence="3" id="KW-1185">Reference proteome</keyword>
<accession>A0AAN7CLI6</accession>